<accession>A0A9P6JLH6</accession>
<evidence type="ECO:0000256" key="1">
    <source>
        <dbReference type="SAM" id="MobiDB-lite"/>
    </source>
</evidence>
<dbReference type="EMBL" id="MU157892">
    <property type="protein sequence ID" value="KAF9524868.1"/>
    <property type="molecule type" value="Genomic_DNA"/>
</dbReference>
<dbReference type="AlphaFoldDB" id="A0A9P6JLH6"/>
<name>A0A9P6JLH6_9AGAR</name>
<proteinExistence type="predicted"/>
<reference evidence="2" key="1">
    <citation type="submission" date="2020-11" db="EMBL/GenBank/DDBJ databases">
        <authorList>
            <consortium name="DOE Joint Genome Institute"/>
            <person name="Ahrendt S."/>
            <person name="Riley R."/>
            <person name="Andreopoulos W."/>
            <person name="Labutti K."/>
            <person name="Pangilinan J."/>
            <person name="Ruiz-Duenas F.J."/>
            <person name="Barrasa J.M."/>
            <person name="Sanchez-Garcia M."/>
            <person name="Camarero S."/>
            <person name="Miyauchi S."/>
            <person name="Serrano A."/>
            <person name="Linde D."/>
            <person name="Babiker R."/>
            <person name="Drula E."/>
            <person name="Ayuso-Fernandez I."/>
            <person name="Pacheco R."/>
            <person name="Padilla G."/>
            <person name="Ferreira P."/>
            <person name="Barriuso J."/>
            <person name="Kellner H."/>
            <person name="Castanera R."/>
            <person name="Alfaro M."/>
            <person name="Ramirez L."/>
            <person name="Pisabarro A.G."/>
            <person name="Kuo A."/>
            <person name="Tritt A."/>
            <person name="Lipzen A."/>
            <person name="He G."/>
            <person name="Yan M."/>
            <person name="Ng V."/>
            <person name="Cullen D."/>
            <person name="Martin F."/>
            <person name="Rosso M.-N."/>
            <person name="Henrissat B."/>
            <person name="Hibbett D."/>
            <person name="Martinez A.T."/>
            <person name="Grigoriev I.V."/>
        </authorList>
    </citation>
    <scope>NUCLEOTIDE SEQUENCE</scope>
    <source>
        <strain evidence="2">CBS 506.95</strain>
    </source>
</reference>
<evidence type="ECO:0000313" key="3">
    <source>
        <dbReference type="Proteomes" id="UP000807306"/>
    </source>
</evidence>
<protein>
    <submittedName>
        <fullName evidence="2">Uncharacterized protein</fullName>
    </submittedName>
</protein>
<feature type="region of interest" description="Disordered" evidence="1">
    <location>
        <begin position="38"/>
        <end position="75"/>
    </location>
</feature>
<comment type="caution">
    <text evidence="2">The sequence shown here is derived from an EMBL/GenBank/DDBJ whole genome shotgun (WGS) entry which is preliminary data.</text>
</comment>
<sequence length="75" mass="8520">MAMLRTHFPIYVHSPERVIGTGMSRFISAEHNKAKKKYCNGVTQRSTQHPNSQKSQEPVTKTSSVLRDIDTQMSD</sequence>
<evidence type="ECO:0000313" key="2">
    <source>
        <dbReference type="EMBL" id="KAF9524868.1"/>
    </source>
</evidence>
<organism evidence="2 3">
    <name type="scientific">Crepidotus variabilis</name>
    <dbReference type="NCBI Taxonomy" id="179855"/>
    <lineage>
        <taxon>Eukaryota</taxon>
        <taxon>Fungi</taxon>
        <taxon>Dikarya</taxon>
        <taxon>Basidiomycota</taxon>
        <taxon>Agaricomycotina</taxon>
        <taxon>Agaricomycetes</taxon>
        <taxon>Agaricomycetidae</taxon>
        <taxon>Agaricales</taxon>
        <taxon>Agaricineae</taxon>
        <taxon>Crepidotaceae</taxon>
        <taxon>Crepidotus</taxon>
    </lineage>
</organism>
<feature type="compositionally biased region" description="Polar residues" evidence="1">
    <location>
        <begin position="41"/>
        <end position="75"/>
    </location>
</feature>
<keyword evidence="3" id="KW-1185">Reference proteome</keyword>
<gene>
    <name evidence="2" type="ORF">CPB83DRAFT_578871</name>
</gene>
<dbReference type="Proteomes" id="UP000807306">
    <property type="component" value="Unassembled WGS sequence"/>
</dbReference>